<evidence type="ECO:0000313" key="2">
    <source>
        <dbReference type="Proteomes" id="UP000282454"/>
    </source>
</evidence>
<name>A0A421B7Z8_9PSEU</name>
<evidence type="ECO:0000313" key="1">
    <source>
        <dbReference type="EMBL" id="RLK60541.1"/>
    </source>
</evidence>
<accession>A0A421B7Z8</accession>
<gene>
    <name evidence="1" type="ORF">CLV68_1047</name>
</gene>
<dbReference type="EMBL" id="RCDD01000001">
    <property type="protein sequence ID" value="RLK60541.1"/>
    <property type="molecule type" value="Genomic_DNA"/>
</dbReference>
<dbReference type="AlphaFoldDB" id="A0A421B7Z8"/>
<dbReference type="Proteomes" id="UP000282454">
    <property type="component" value="Unassembled WGS sequence"/>
</dbReference>
<dbReference type="RefSeq" id="WP_121389397.1">
    <property type="nucleotide sequence ID" value="NZ_RCDD01000001.1"/>
</dbReference>
<organism evidence="1 2">
    <name type="scientific">Actinokineospora cianjurensis</name>
    <dbReference type="NCBI Taxonomy" id="585224"/>
    <lineage>
        <taxon>Bacteria</taxon>
        <taxon>Bacillati</taxon>
        <taxon>Actinomycetota</taxon>
        <taxon>Actinomycetes</taxon>
        <taxon>Pseudonocardiales</taxon>
        <taxon>Pseudonocardiaceae</taxon>
        <taxon>Actinokineospora</taxon>
    </lineage>
</organism>
<proteinExistence type="predicted"/>
<protein>
    <submittedName>
        <fullName evidence="1">Uncharacterized protein</fullName>
    </submittedName>
</protein>
<keyword evidence="2" id="KW-1185">Reference proteome</keyword>
<reference evidence="1 2" key="1">
    <citation type="submission" date="2018-10" db="EMBL/GenBank/DDBJ databases">
        <title>Genomic Encyclopedia of Archaeal and Bacterial Type Strains, Phase II (KMG-II): from individual species to whole genera.</title>
        <authorList>
            <person name="Goeker M."/>
        </authorList>
    </citation>
    <scope>NUCLEOTIDE SEQUENCE [LARGE SCALE GENOMIC DNA]</scope>
    <source>
        <strain evidence="1 2">DSM 45657</strain>
    </source>
</reference>
<comment type="caution">
    <text evidence="1">The sequence shown here is derived from an EMBL/GenBank/DDBJ whole genome shotgun (WGS) entry which is preliminary data.</text>
</comment>
<sequence length="88" mass="9261">MTGYTVDPGELTTATTILRDATTSLTDIRLDHVHAGPGRLNTVVAALTADTQDALTALASTLGDTADAVTATRDGYLRDDTNTTNRLR</sequence>